<feature type="transmembrane region" description="Helical" evidence="1">
    <location>
        <begin position="86"/>
        <end position="107"/>
    </location>
</feature>
<keyword evidence="3" id="KW-1185">Reference proteome</keyword>
<keyword evidence="1" id="KW-0472">Membrane</keyword>
<dbReference type="RefSeq" id="WP_216568628.1">
    <property type="nucleotide sequence ID" value="NZ_JAHLOQ010000005.1"/>
</dbReference>
<name>A0ABS6DVM2_9FIRM</name>
<keyword evidence="1" id="KW-1133">Transmembrane helix</keyword>
<feature type="transmembrane region" description="Helical" evidence="1">
    <location>
        <begin position="56"/>
        <end position="79"/>
    </location>
</feature>
<evidence type="ECO:0000313" key="3">
    <source>
        <dbReference type="Proteomes" id="UP001196301"/>
    </source>
</evidence>
<evidence type="ECO:0000313" key="2">
    <source>
        <dbReference type="EMBL" id="MBU5335493.1"/>
    </source>
</evidence>
<feature type="transmembrane region" description="Helical" evidence="1">
    <location>
        <begin position="27"/>
        <end position="44"/>
    </location>
</feature>
<dbReference type="EMBL" id="JAHLOQ010000005">
    <property type="protein sequence ID" value="MBU5335493.1"/>
    <property type="molecule type" value="Genomic_DNA"/>
</dbReference>
<dbReference type="Proteomes" id="UP001196301">
    <property type="component" value="Unassembled WGS sequence"/>
</dbReference>
<proteinExistence type="predicted"/>
<accession>A0ABS6DVM2</accession>
<organism evidence="2 3">
    <name type="scientific">Intestinibacter bartlettii</name>
    <dbReference type="NCBI Taxonomy" id="261299"/>
    <lineage>
        <taxon>Bacteria</taxon>
        <taxon>Bacillati</taxon>
        <taxon>Bacillota</taxon>
        <taxon>Clostridia</taxon>
        <taxon>Peptostreptococcales</taxon>
        <taxon>Peptostreptococcaceae</taxon>
        <taxon>Intestinibacter</taxon>
    </lineage>
</organism>
<protein>
    <submittedName>
        <fullName evidence="2">Uncharacterized protein</fullName>
    </submittedName>
</protein>
<feature type="transmembrane region" description="Helical" evidence="1">
    <location>
        <begin position="113"/>
        <end position="136"/>
    </location>
</feature>
<reference evidence="2 3" key="1">
    <citation type="submission" date="2021-06" db="EMBL/GenBank/DDBJ databases">
        <authorList>
            <person name="Sun Q."/>
            <person name="Li D."/>
        </authorList>
    </citation>
    <scope>NUCLEOTIDE SEQUENCE [LARGE SCALE GENOMIC DNA]</scope>
    <source>
        <strain evidence="2 3">N19</strain>
    </source>
</reference>
<gene>
    <name evidence="2" type="ORF">KQI20_03480</name>
</gene>
<keyword evidence="1" id="KW-0812">Transmembrane</keyword>
<evidence type="ECO:0000256" key="1">
    <source>
        <dbReference type="SAM" id="Phobius"/>
    </source>
</evidence>
<sequence>MNNNQMPHNSSGLKEFFLGKQMERNNIAIIAGIVALISLFLPYAKVEVFGFSQSISYVQAGDGPLVMILVLIALGAYIMRRSGIGFIASAISVIICLVDFMSVASVVQDSYGMASHAIGAYLSLIAVIVMAVAAFIGRGRVINK</sequence>
<comment type="caution">
    <text evidence="2">The sequence shown here is derived from an EMBL/GenBank/DDBJ whole genome shotgun (WGS) entry which is preliminary data.</text>
</comment>